<gene>
    <name evidence="1" type="ORF">CcCBS67573_g05947</name>
</gene>
<accession>A0A507F9L4</accession>
<dbReference type="AlphaFoldDB" id="A0A507F9L4"/>
<protein>
    <submittedName>
        <fullName evidence="1">Uncharacterized protein</fullName>
    </submittedName>
</protein>
<keyword evidence="2" id="KW-1185">Reference proteome</keyword>
<sequence>MKQPDGAPSLLTSGQIYQDERSICITMPIDKLVRLRGHDTIVLVGPNGCGKTRTCYDFARRRWCLYFFDCARDLDFQAMINMLEAIVPISKCTKSQDFERASENLFECLIGTRILVLQMWRKENRDSVKWFCSQRSDGTQQLLRDVFIEISHYSGLMMSEMVCKLERQTNCWLIFNESHCLLDTLASDYHPWTGDKHDISRDKLEYPRSFYSFVTAFITHRRVKSAWCGTIVGIAYIEAPPFSAGPELPRYYTFTEFNFLTASQIFKLCKLWLQEDVFEENQTLLQEISTFFKGRPRFFMSFLDKLNELQDIRKAYETYRREMTTQYNSSMAQQRPYNLSKERFDADMESFFNGRKDHVFQKQTAASSLLELCAGSLFGDGQWTRFSSDLDLMSTNLVIVSSPYDGRRAKLTEPMIFSAGLNYFADHEPHAMIEYLSAKMFASEGSDKMSAGEKNRQVRLIIAVKFMVVGTGNAKVSS</sequence>
<organism evidence="1 2">
    <name type="scientific">Chytriomyces confervae</name>
    <dbReference type="NCBI Taxonomy" id="246404"/>
    <lineage>
        <taxon>Eukaryota</taxon>
        <taxon>Fungi</taxon>
        <taxon>Fungi incertae sedis</taxon>
        <taxon>Chytridiomycota</taxon>
        <taxon>Chytridiomycota incertae sedis</taxon>
        <taxon>Chytridiomycetes</taxon>
        <taxon>Chytridiales</taxon>
        <taxon>Chytriomycetaceae</taxon>
        <taxon>Chytriomyces</taxon>
    </lineage>
</organism>
<dbReference type="SUPFAM" id="SSF52540">
    <property type="entry name" value="P-loop containing nucleoside triphosphate hydrolases"/>
    <property type="match status" value="1"/>
</dbReference>
<evidence type="ECO:0000313" key="1">
    <source>
        <dbReference type="EMBL" id="TPX72036.1"/>
    </source>
</evidence>
<proteinExistence type="predicted"/>
<dbReference type="Gene3D" id="3.40.50.300">
    <property type="entry name" value="P-loop containing nucleotide triphosphate hydrolases"/>
    <property type="match status" value="1"/>
</dbReference>
<name>A0A507F9L4_9FUNG</name>
<dbReference type="EMBL" id="QEAP01000233">
    <property type="protein sequence ID" value="TPX72036.1"/>
    <property type="molecule type" value="Genomic_DNA"/>
</dbReference>
<comment type="caution">
    <text evidence="1">The sequence shown here is derived from an EMBL/GenBank/DDBJ whole genome shotgun (WGS) entry which is preliminary data.</text>
</comment>
<evidence type="ECO:0000313" key="2">
    <source>
        <dbReference type="Proteomes" id="UP000320333"/>
    </source>
</evidence>
<reference evidence="1 2" key="1">
    <citation type="journal article" date="2019" name="Sci. Rep.">
        <title>Comparative genomics of chytrid fungi reveal insights into the obligate biotrophic and pathogenic lifestyle of Synchytrium endobioticum.</title>
        <authorList>
            <person name="van de Vossenberg B.T.L.H."/>
            <person name="Warris S."/>
            <person name="Nguyen H.D.T."/>
            <person name="van Gent-Pelzer M.P.E."/>
            <person name="Joly D.L."/>
            <person name="van de Geest H.C."/>
            <person name="Bonants P.J.M."/>
            <person name="Smith D.S."/>
            <person name="Levesque C.A."/>
            <person name="van der Lee T.A.J."/>
        </authorList>
    </citation>
    <scope>NUCLEOTIDE SEQUENCE [LARGE SCALE GENOMIC DNA]</scope>
    <source>
        <strain evidence="1 2">CBS 675.73</strain>
    </source>
</reference>
<dbReference type="InterPro" id="IPR027417">
    <property type="entry name" value="P-loop_NTPase"/>
</dbReference>
<dbReference type="OrthoDB" id="2154970at2759"/>
<dbReference type="Proteomes" id="UP000320333">
    <property type="component" value="Unassembled WGS sequence"/>
</dbReference>